<keyword evidence="1" id="KW-0418">Kinase</keyword>
<evidence type="ECO:0000313" key="2">
    <source>
        <dbReference type="Proteomes" id="UP000288805"/>
    </source>
</evidence>
<name>A0A438JLN4_VITVI</name>
<dbReference type="PANTHER" id="PTHR34576">
    <property type="entry name" value="MEMBRANE-ASSOCIATED KINASE REGULATOR 6-RELATED"/>
    <property type="match status" value="1"/>
</dbReference>
<protein>
    <submittedName>
        <fullName evidence="1">Putative membrane-associated kinase regulator 6</fullName>
    </submittedName>
</protein>
<dbReference type="OrthoDB" id="1913205at2759"/>
<dbReference type="SMR" id="A0A438JLN4"/>
<dbReference type="PANTHER" id="PTHR34576:SF14">
    <property type="entry name" value="MEMBRANE-ASSOCIATED KINASE REGULATOR 6"/>
    <property type="match status" value="1"/>
</dbReference>
<evidence type="ECO:0000313" key="1">
    <source>
        <dbReference type="EMBL" id="RVX09876.1"/>
    </source>
</evidence>
<reference evidence="1 2" key="1">
    <citation type="journal article" date="2018" name="PLoS Genet.">
        <title>Population sequencing reveals clonal diversity and ancestral inbreeding in the grapevine cultivar Chardonnay.</title>
        <authorList>
            <person name="Roach M.J."/>
            <person name="Johnson D.L."/>
            <person name="Bohlmann J."/>
            <person name="van Vuuren H.J."/>
            <person name="Jones S.J."/>
            <person name="Pretorius I.S."/>
            <person name="Schmidt S.A."/>
            <person name="Borneman A.R."/>
        </authorList>
    </citation>
    <scope>NUCLEOTIDE SEQUENCE [LARGE SCALE GENOMIC DNA]</scope>
    <source>
        <strain evidence="2">cv. Chardonnay</strain>
        <tissue evidence="1">Leaf</tissue>
    </source>
</reference>
<dbReference type="Proteomes" id="UP000288805">
    <property type="component" value="Unassembled WGS sequence"/>
</dbReference>
<organism evidence="1 2">
    <name type="scientific">Vitis vinifera</name>
    <name type="common">Grape</name>
    <dbReference type="NCBI Taxonomy" id="29760"/>
    <lineage>
        <taxon>Eukaryota</taxon>
        <taxon>Viridiplantae</taxon>
        <taxon>Streptophyta</taxon>
        <taxon>Embryophyta</taxon>
        <taxon>Tracheophyta</taxon>
        <taxon>Spermatophyta</taxon>
        <taxon>Magnoliopsida</taxon>
        <taxon>eudicotyledons</taxon>
        <taxon>Gunneridae</taxon>
        <taxon>Pentapetalae</taxon>
        <taxon>rosids</taxon>
        <taxon>Vitales</taxon>
        <taxon>Vitaceae</taxon>
        <taxon>Viteae</taxon>
        <taxon>Vitis</taxon>
    </lineage>
</organism>
<dbReference type="AlphaFoldDB" id="A0A438JLN4"/>
<proteinExistence type="predicted"/>
<dbReference type="Gramene" id="Vitis15g01345.t01">
    <property type="protein sequence ID" value="Vitis15g01345.t01.CDS"/>
    <property type="gene ID" value="Vitis15g01345"/>
</dbReference>
<sequence length="216" mass="23999">METSPLAVESFSYSWLINVKSSLDGLGSPLRTSLDISDEATSKGKDYNVLKSQRLMDEAQNFNFDVPTSQSSVALIHADEVFSNGFIVPMFIDPSKKEVLDTSHSLSSVPVSSLPSKPGIPAVGIHCSFFRKWQKSSKSALYKCFGFFRPLRGKIGGSRKSIRVDDIDRRLWEAKSWRGSPQPSLQQSASSSVGDWCHMESSIHEAVLYCKRSIEK</sequence>
<accession>A0A438JLN4</accession>
<comment type="caution">
    <text evidence="1">The sequence shown here is derived from an EMBL/GenBank/DDBJ whole genome shotgun (WGS) entry which is preliminary data.</text>
</comment>
<dbReference type="InterPro" id="IPR044699">
    <property type="entry name" value="MAKR6"/>
</dbReference>
<keyword evidence="1" id="KW-0808">Transferase</keyword>
<dbReference type="GO" id="GO:0016301">
    <property type="term" value="F:kinase activity"/>
    <property type="evidence" value="ECO:0007669"/>
    <property type="project" value="UniProtKB-KW"/>
</dbReference>
<gene>
    <name evidence="1" type="primary">MAKR6_0</name>
    <name evidence="1" type="ORF">CK203_012940</name>
</gene>
<dbReference type="EMBL" id="QGNW01000036">
    <property type="protein sequence ID" value="RVX09876.1"/>
    <property type="molecule type" value="Genomic_DNA"/>
</dbReference>